<dbReference type="InterPro" id="IPR001940">
    <property type="entry name" value="Peptidase_S1C"/>
</dbReference>
<name>A0A6J7VMB2_9ZZZZ</name>
<keyword evidence="3" id="KW-0378">Hydrolase</keyword>
<dbReference type="GO" id="GO:0006508">
    <property type="term" value="P:proteolysis"/>
    <property type="evidence" value="ECO:0007669"/>
    <property type="project" value="UniProtKB-KW"/>
</dbReference>
<dbReference type="GO" id="GO:0004252">
    <property type="term" value="F:serine-type endopeptidase activity"/>
    <property type="evidence" value="ECO:0007669"/>
    <property type="project" value="InterPro"/>
</dbReference>
<dbReference type="PRINTS" id="PR00834">
    <property type="entry name" value="PROTEASES2C"/>
</dbReference>
<dbReference type="SUPFAM" id="SSF50494">
    <property type="entry name" value="Trypsin-like serine proteases"/>
    <property type="match status" value="1"/>
</dbReference>
<keyword evidence="2" id="KW-0645">Protease</keyword>
<evidence type="ECO:0000256" key="3">
    <source>
        <dbReference type="ARBA" id="ARBA00022801"/>
    </source>
</evidence>
<dbReference type="SUPFAM" id="SSF50156">
    <property type="entry name" value="PDZ domain-like"/>
    <property type="match status" value="1"/>
</dbReference>
<organism evidence="5">
    <name type="scientific">freshwater metagenome</name>
    <dbReference type="NCBI Taxonomy" id="449393"/>
    <lineage>
        <taxon>unclassified sequences</taxon>
        <taxon>metagenomes</taxon>
        <taxon>ecological metagenomes</taxon>
    </lineage>
</organism>
<evidence type="ECO:0000256" key="1">
    <source>
        <dbReference type="ARBA" id="ARBA00010541"/>
    </source>
</evidence>
<protein>
    <submittedName>
        <fullName evidence="5">Unannotated protein</fullName>
    </submittedName>
</protein>
<dbReference type="InterPro" id="IPR036034">
    <property type="entry name" value="PDZ_sf"/>
</dbReference>
<evidence type="ECO:0000256" key="2">
    <source>
        <dbReference type="ARBA" id="ARBA00022670"/>
    </source>
</evidence>
<dbReference type="InterPro" id="IPR009003">
    <property type="entry name" value="Peptidase_S1_PA"/>
</dbReference>
<evidence type="ECO:0000259" key="4">
    <source>
        <dbReference type="PROSITE" id="PS50106"/>
    </source>
</evidence>
<evidence type="ECO:0000313" key="5">
    <source>
        <dbReference type="EMBL" id="CAB5077157.1"/>
    </source>
</evidence>
<comment type="similarity">
    <text evidence="1">Belongs to the peptidase S1C family.</text>
</comment>
<gene>
    <name evidence="5" type="ORF">UFOPK4367_01159</name>
</gene>
<dbReference type="PANTHER" id="PTHR43343">
    <property type="entry name" value="PEPTIDASE S12"/>
    <property type="match status" value="1"/>
</dbReference>
<dbReference type="Pfam" id="PF13180">
    <property type="entry name" value="PDZ_2"/>
    <property type="match status" value="1"/>
</dbReference>
<sequence>MNQGPGEELPWWSQPASTSFTPVMPATPLPTALPTALPAALPAAKPQLPIRLTLAMTLVAGVLGGGIGYFAASYSDARSTPDVRAQFANSADGEALTTSTAAIERAPGSIAGIAARVLPSVVSISTTSSAGSGTGSGFVIRSDGYILTNNHVVAEAANGAGKITVQFNGGKNVAAEIVGRDTTYDLAVIKVNMKNLKALVLGDSDKVVVGDSVIAIGSPLGLTGTVTTGVVSAKDRPVSTGGGMDTQNSFINAIQTDAAINPGNSGGPLVDATGAVIGINSAIASMSSSSGQSGSIGLGFAIPINQAKRTAEQLIATGKSSHPILGVSLDLQFAGPGARISNVPGAVVVSGPADNAGLLSGDLILSIDGRSVSNAEELIVAIRSHAPGDKVKIAYSRGQKTTEVTVTLVAAPAN</sequence>
<dbReference type="Gene3D" id="2.40.10.10">
    <property type="entry name" value="Trypsin-like serine proteases"/>
    <property type="match status" value="2"/>
</dbReference>
<dbReference type="SMART" id="SM00228">
    <property type="entry name" value="PDZ"/>
    <property type="match status" value="1"/>
</dbReference>
<reference evidence="5" key="1">
    <citation type="submission" date="2020-05" db="EMBL/GenBank/DDBJ databases">
        <authorList>
            <person name="Chiriac C."/>
            <person name="Salcher M."/>
            <person name="Ghai R."/>
            <person name="Kavagutti S V."/>
        </authorList>
    </citation>
    <scope>NUCLEOTIDE SEQUENCE</scope>
</reference>
<dbReference type="AlphaFoldDB" id="A0A6J7VMB2"/>
<dbReference type="EMBL" id="CAFBRC010000086">
    <property type="protein sequence ID" value="CAB5077157.1"/>
    <property type="molecule type" value="Genomic_DNA"/>
</dbReference>
<dbReference type="Pfam" id="PF13365">
    <property type="entry name" value="Trypsin_2"/>
    <property type="match status" value="1"/>
</dbReference>
<dbReference type="InterPro" id="IPR001478">
    <property type="entry name" value="PDZ"/>
</dbReference>
<dbReference type="InterPro" id="IPR051201">
    <property type="entry name" value="Chloro_Bact_Ser_Proteases"/>
</dbReference>
<dbReference type="PANTHER" id="PTHR43343:SF3">
    <property type="entry name" value="PROTEASE DO-LIKE 8, CHLOROPLASTIC"/>
    <property type="match status" value="1"/>
</dbReference>
<dbReference type="InterPro" id="IPR043504">
    <property type="entry name" value="Peptidase_S1_PA_chymotrypsin"/>
</dbReference>
<dbReference type="PROSITE" id="PS50106">
    <property type="entry name" value="PDZ"/>
    <property type="match status" value="1"/>
</dbReference>
<proteinExistence type="inferred from homology"/>
<dbReference type="Gene3D" id="2.30.42.10">
    <property type="match status" value="1"/>
</dbReference>
<accession>A0A6J7VMB2</accession>
<feature type="domain" description="PDZ" evidence="4">
    <location>
        <begin position="314"/>
        <end position="399"/>
    </location>
</feature>